<dbReference type="AlphaFoldDB" id="A0AAE1DAV3"/>
<comment type="caution">
    <text evidence="1">The sequence shown here is derived from an EMBL/GenBank/DDBJ whole genome shotgun (WGS) entry which is preliminary data.</text>
</comment>
<sequence length="128" mass="14282">MRVYQDGEEDTPPGKVCSGLNYFLCKVICSLASTSVDVSDYDLYLFTQDGGDTTAGPLFISFLSLPAHLSILGRLKFSSNFRLLPNSFHTSCLTSRHFFVTSLPGSGVRTLHNIDRRWSHSQQLIPKH</sequence>
<proteinExistence type="predicted"/>
<dbReference type="Proteomes" id="UP001283361">
    <property type="component" value="Unassembled WGS sequence"/>
</dbReference>
<gene>
    <name evidence="1" type="ORF">RRG08_050552</name>
</gene>
<evidence type="ECO:0000313" key="1">
    <source>
        <dbReference type="EMBL" id="KAK3763904.1"/>
    </source>
</evidence>
<reference evidence="1" key="1">
    <citation type="journal article" date="2023" name="G3 (Bethesda)">
        <title>A reference genome for the long-term kleptoplast-retaining sea slug Elysia crispata morphotype clarki.</title>
        <authorList>
            <person name="Eastman K.E."/>
            <person name="Pendleton A.L."/>
            <person name="Shaikh M.A."/>
            <person name="Suttiyut T."/>
            <person name="Ogas R."/>
            <person name="Tomko P."/>
            <person name="Gavelis G."/>
            <person name="Widhalm J.R."/>
            <person name="Wisecaver J.H."/>
        </authorList>
    </citation>
    <scope>NUCLEOTIDE SEQUENCE</scope>
    <source>
        <strain evidence="1">ECLA1</strain>
    </source>
</reference>
<accession>A0AAE1DAV3</accession>
<organism evidence="1 2">
    <name type="scientific">Elysia crispata</name>
    <name type="common">lettuce slug</name>
    <dbReference type="NCBI Taxonomy" id="231223"/>
    <lineage>
        <taxon>Eukaryota</taxon>
        <taxon>Metazoa</taxon>
        <taxon>Spiralia</taxon>
        <taxon>Lophotrochozoa</taxon>
        <taxon>Mollusca</taxon>
        <taxon>Gastropoda</taxon>
        <taxon>Heterobranchia</taxon>
        <taxon>Euthyneura</taxon>
        <taxon>Panpulmonata</taxon>
        <taxon>Sacoglossa</taxon>
        <taxon>Placobranchoidea</taxon>
        <taxon>Plakobranchidae</taxon>
        <taxon>Elysia</taxon>
    </lineage>
</organism>
<protein>
    <submittedName>
        <fullName evidence="1">Uncharacterized protein</fullName>
    </submittedName>
</protein>
<dbReference type="EMBL" id="JAWDGP010004484">
    <property type="protein sequence ID" value="KAK3763904.1"/>
    <property type="molecule type" value="Genomic_DNA"/>
</dbReference>
<evidence type="ECO:0000313" key="2">
    <source>
        <dbReference type="Proteomes" id="UP001283361"/>
    </source>
</evidence>
<keyword evidence="2" id="KW-1185">Reference proteome</keyword>
<name>A0AAE1DAV3_9GAST</name>